<evidence type="ECO:0000313" key="4">
    <source>
        <dbReference type="Proteomes" id="UP001632037"/>
    </source>
</evidence>
<dbReference type="Pfam" id="PF00168">
    <property type="entry name" value="C2"/>
    <property type="match status" value="1"/>
</dbReference>
<dbReference type="Gene3D" id="2.60.40.150">
    <property type="entry name" value="C2 domain"/>
    <property type="match status" value="1"/>
</dbReference>
<dbReference type="InterPro" id="IPR035892">
    <property type="entry name" value="C2_domain_sf"/>
</dbReference>
<protein>
    <recommendedName>
        <fullName evidence="2">C2 domain-containing protein</fullName>
    </recommendedName>
</protein>
<proteinExistence type="predicted"/>
<sequence length="2376" mass="263744">MATDVDGTLPRSMSLSRRYLSLPQELLGTSLPPNVSGKRRGFVTLCVAHILPSVVSSSPLPRESLVRVRWWGEEAPGSLFRPQLLSDEFYSHKTRTDEASYSPHRAISMKYPVTVLPEQLLEYFEDMGNLTLEVIDRDSRKKYGECLLPLNLQKDNQVMTAEEKLVALRRENVLCEVKFCGEDEVAGYLAVTFDVNWTERDVEIEENVERDVKIEDHVENMERFVAGSSVSSSLPSNREWVKVDSQGADFEDLEQQRQRNDIVKNRGRRDDFIRIQKLLEKGKALQQSMEKAVKDKGDGEELDGAIADEVSALSDVVVETQSMLRAPLFTLEPDFAPEYSKKNGVLATGRPKSPKLAPLSDSTLGVRETSAAAEQVNTRLNLPEQLNMLMISFESLELNRDFIDSQLRQLRDASSVSSRSSPIQIHVLHDGTSSLLSPHLTGEHVPEVPGFTVSTSLRKREWQLNCFSTVPLTQSSRLLGGNSNESGSTTWNQRDKVKQFRFLVRCENQSDSRRNKRRREKNLFPRSSQRVLLEGAVGVAELLAVAKRVDKTWATTVQLRLERSDHQLSDDHNVDELNKARKRKQRPVGYLKLKFAFNRVDSSTRSSVSETKSAEDKSESELLLSSISSNPSEVKVEPDLQISDAVSDLLRSGCPLDRHAQLLQSSLKNSTDTYKSVQFAVMLDDVSTATLSSLSDRRVQTELLNSDLAVAGDVGRGGEANLLAGASISLQYTFPSHFSKTSRVSDKFERIITRKLKASRWCHSSSLLWADFSGNTHVFQSSFADDSCEYLSSSYLIVEVWAHTLSDSRGRLLGLAKVPLRELADILRADETDLSTVLKQTLPVVSVDDRFPIENPFTGQTSGYLRGRICLGTAEQILTWSKTIRAVIKVQGILRGVSFRQHFRGFISATPRPDLILDEPQSVELSSVDNRSESQSTAPTLAPGIRVTGFKDNSADDLKAYETVPESCEWRAILRTIRFHIRENWRSATRQKSEQRGWSGAPLLGCELQGQLILAGDKELPAKVKGVPFALWWDAADSKLNSSFVHVFRSKRAHQIAGGVDGTLVGPQSQVLFALHVENGFFGTQSRETIMGEARLNLFETICKHLSSSEVSQNTGAGESMIDVDIPIEWSTGGSGFQKLASSIPLKISYQISLSAEPESILVDELREDFYNDGIVDTEHDAHIDLRDAAEKRLKPASIAISFCLLSVTGFKHLLDEKRRYLFAASLAEMNLSSVHLRDILNSSHDVLSAFFEIKVCLGEELDEREKGLNSVKEVEFTRDTTARVFADNGNWFKRWRSPEVSVRVTGTSQIENLEKLSHQLSMQAYMLLNPVTVANLQEECAQVTMLLSCSSCGEPHILGCIEVPLAAVLFRPQGVRGMFPICIGKEPTAARIGVHCFIDHTSRGHSRNESDGIQIALYDTVPSYSDIQLIPGLTPPLISPTSPDKIIRTERNPLKDALIENCEVFIEEGRNLVVNNAETTPRLYATFDMVNERVSAAIHEPNATSGKRTDAKDGKNPWWNFRETLSVDNMDRHSLSLEVSVWMEDKSPPTGPTTGKLPHPGHDVFVGMVRVDLSLFSRGWSDIDGWYHIQDAQHLTRGQIKIHVRNLSVESKLSPKAVASSWKPRNAYQEEPAVRLDRHNIRSVTDDAEPTQFSLDDGEHAVQESSENEFVQDQDDFGKFTDVPFDYSRHEENSFESCRGLGSHTGAVVDNSTRGNIDTPVACSVVGLTDNEPPSDAMQSISSASDDDNVSSDDSVGLDIHTDYFQSVTLASFEIEKMELSPLGDDEASLDENEHKVISETAVISPRTCSSPLGSVCQKDAISDASSLVPGSGEEEEQARGKAILQSPSSDDESHAIGERLEECAAVSDIKTVAGSDANSPLGAEDPTMISDTRETVQRDRVNHAEKTVQVDPFELEQIEMVSCSVQTAPDENLSDEFVDADDAEDQLEDKTLTADVGCDAMDCMNIHDETCQYEEKAIPVDPYELGLQIKMVACSVQTDPDENFQIERDEGVSGDDSYGISTDDQLEDKTSTADVGCGAMGCIDIHGETCQSEEEAATPLVVSNEEPVGKRGLEVSSEADLACVSVVRKSSAQTETGGPGVYREGSGSTDIKLQNEMLELVYEMLREMRDAYFERVIEKPASSGTESLKEELKLETIPRTHSINTRSEASQKQCSCPSSPISHVLSAQKRSLDNTAASVSYLSRGTVKSSDNREISSKNGNRLYASMGRDRASPMSPKFENVANRTWFGTDHNRERTSPQLSLSRRTENKPCSFDGRSSVALPRTSRRDTGRYRNTIDRLSSSHTPAVNSLQKNQLDENDCHSPVHSLFAHDSETERIARIMQGSMKYWMKDDSSSSGWEDDSDEEETSDNCYF</sequence>
<comment type="caution">
    <text evidence="3">The sequence shown here is derived from an EMBL/GenBank/DDBJ whole genome shotgun (WGS) entry which is preliminary data.</text>
</comment>
<dbReference type="CDD" id="cd00030">
    <property type="entry name" value="C2"/>
    <property type="match status" value="1"/>
</dbReference>
<feature type="region of interest" description="Disordered" evidence="1">
    <location>
        <begin position="2352"/>
        <end position="2376"/>
    </location>
</feature>
<keyword evidence="4" id="KW-1185">Reference proteome</keyword>
<organism evidence="3 4">
    <name type="scientific">Phytophthora oleae</name>
    <dbReference type="NCBI Taxonomy" id="2107226"/>
    <lineage>
        <taxon>Eukaryota</taxon>
        <taxon>Sar</taxon>
        <taxon>Stramenopiles</taxon>
        <taxon>Oomycota</taxon>
        <taxon>Peronosporomycetes</taxon>
        <taxon>Peronosporales</taxon>
        <taxon>Peronosporaceae</taxon>
        <taxon>Phytophthora</taxon>
    </lineage>
</organism>
<dbReference type="SUPFAM" id="SSF49562">
    <property type="entry name" value="C2 domain (Calcium/lipid-binding domain, CaLB)"/>
    <property type="match status" value="1"/>
</dbReference>
<feature type="compositionally biased region" description="Basic and acidic residues" evidence="1">
    <location>
        <begin position="2288"/>
        <end position="2299"/>
    </location>
</feature>
<dbReference type="InterPro" id="IPR000008">
    <property type="entry name" value="C2_dom"/>
</dbReference>
<evidence type="ECO:0000259" key="2">
    <source>
        <dbReference type="PROSITE" id="PS50004"/>
    </source>
</evidence>
<dbReference type="PANTHER" id="PTHR21254:SF1">
    <property type="entry name" value="C2 DOMAIN-CONTAINING PROTEIN 3"/>
    <property type="match status" value="1"/>
</dbReference>
<feature type="region of interest" description="Disordered" evidence="1">
    <location>
        <begin position="2010"/>
        <end position="2029"/>
    </location>
</feature>
<evidence type="ECO:0000256" key="1">
    <source>
        <dbReference type="SAM" id="MobiDB-lite"/>
    </source>
</evidence>
<feature type="region of interest" description="Disordered" evidence="1">
    <location>
        <begin position="2252"/>
        <end position="2310"/>
    </location>
</feature>
<feature type="compositionally biased region" description="Polar residues" evidence="1">
    <location>
        <begin position="2300"/>
        <end position="2310"/>
    </location>
</feature>
<feature type="region of interest" description="Disordered" evidence="1">
    <location>
        <begin position="1727"/>
        <end position="1754"/>
    </location>
</feature>
<dbReference type="InterPro" id="IPR057537">
    <property type="entry name" value="C2_C2CD3_N"/>
</dbReference>
<dbReference type="PANTHER" id="PTHR21254">
    <property type="entry name" value="C2 DOMAIN-CONTAINING PROTEIN 3"/>
    <property type="match status" value="1"/>
</dbReference>
<accession>A0ABD3FLM4</accession>
<dbReference type="PROSITE" id="PS50004">
    <property type="entry name" value="C2"/>
    <property type="match status" value="1"/>
</dbReference>
<gene>
    <name evidence="3" type="ORF">V7S43_007451</name>
</gene>
<dbReference type="Pfam" id="PF25339">
    <property type="entry name" value="C2_C2CD3_N"/>
    <property type="match status" value="1"/>
</dbReference>
<dbReference type="PROSITE" id="PS50096">
    <property type="entry name" value="IQ"/>
    <property type="match status" value="1"/>
</dbReference>
<feature type="domain" description="C2" evidence="2">
    <location>
        <begin position="1442"/>
        <end position="1588"/>
    </location>
</feature>
<name>A0ABD3FLM4_9STRA</name>
<dbReference type="EMBL" id="JBIMZQ010000014">
    <property type="protein sequence ID" value="KAL3667216.1"/>
    <property type="molecule type" value="Genomic_DNA"/>
</dbReference>
<feature type="compositionally biased region" description="Acidic residues" evidence="1">
    <location>
        <begin position="2361"/>
        <end position="2376"/>
    </location>
</feature>
<reference evidence="3 4" key="1">
    <citation type="submission" date="2024-09" db="EMBL/GenBank/DDBJ databases">
        <title>Genome sequencing and assembly of Phytophthora oleae, isolate VK10A, causative agent of rot of olive drupes.</title>
        <authorList>
            <person name="Conti Taguali S."/>
            <person name="Riolo M."/>
            <person name="La Spada F."/>
            <person name="Cacciola S.O."/>
            <person name="Dionisio G."/>
        </authorList>
    </citation>
    <scope>NUCLEOTIDE SEQUENCE [LARGE SCALE GENOMIC DNA]</scope>
    <source>
        <strain evidence="3 4">VK10A</strain>
    </source>
</reference>
<dbReference type="Proteomes" id="UP001632037">
    <property type="component" value="Unassembled WGS sequence"/>
</dbReference>
<evidence type="ECO:0000313" key="3">
    <source>
        <dbReference type="EMBL" id="KAL3667216.1"/>
    </source>
</evidence>